<evidence type="ECO:0000259" key="2">
    <source>
        <dbReference type="Pfam" id="PF13556"/>
    </source>
</evidence>
<dbReference type="RefSeq" id="WP_344415766.1">
    <property type="nucleotide sequence ID" value="NZ_BAAAQK010000005.1"/>
</dbReference>
<dbReference type="PANTHER" id="PTHR33744:SF1">
    <property type="entry name" value="DNA-BINDING TRANSCRIPTIONAL ACTIVATOR ADER"/>
    <property type="match status" value="1"/>
</dbReference>
<evidence type="ECO:0000313" key="6">
    <source>
        <dbReference type="Proteomes" id="UP001500449"/>
    </source>
</evidence>
<name>A0ABN2N059_9PSEU</name>
<sequence length="386" mass="42250">MIEADDGDGLRYLCDRILAELPTSAVAITENVREAFPDYTLVSKEEHYQHVLEQEIRLVTSIKESRAPNEEDLKRAAALGRLRARQGVSVASAIGAHQACYQELWKIMQSTSSDQGVLARAATAMWSTMLEITTEVAAAHTSTRSLQANEITLRHRLIELLGDRPEDDETEAVAKGLRFDPRGRFVAAVVRGGAVRTDDVGELQRRFSRFMSPAIAVRRGLEVVLVCQGTDAVRVAAALREEWPQAHAGVGLARMGLAGAATSIDDADLALALVDREHPVQQFEAVWLQAALLAQAARLGPLVGDLVDVVGQQASLVDALAAYRDHGFSIVDAARQLQIHPNTVTYRLHRWEHLTGMDPRTYEGMNRSVLAWLLTRSRGAEAGPAD</sequence>
<dbReference type="InterPro" id="IPR025736">
    <property type="entry name" value="PucR_C-HTH_dom"/>
</dbReference>
<keyword evidence="6" id="KW-1185">Reference proteome</keyword>
<dbReference type="Pfam" id="PF13556">
    <property type="entry name" value="HTH_30"/>
    <property type="match status" value="1"/>
</dbReference>
<feature type="domain" description="RsbT co-antagonist protein RsbRD N-terminal" evidence="3">
    <location>
        <begin position="27"/>
        <end position="148"/>
    </location>
</feature>
<evidence type="ECO:0000259" key="4">
    <source>
        <dbReference type="Pfam" id="PF17853"/>
    </source>
</evidence>
<dbReference type="PANTHER" id="PTHR33744">
    <property type="entry name" value="CARBOHYDRATE DIACID REGULATOR"/>
    <property type="match status" value="1"/>
</dbReference>
<dbReference type="InterPro" id="IPR041522">
    <property type="entry name" value="CdaR_GGDEF"/>
</dbReference>
<dbReference type="Proteomes" id="UP001500449">
    <property type="component" value="Unassembled WGS sequence"/>
</dbReference>
<proteinExistence type="inferred from homology"/>
<dbReference type="EMBL" id="BAAAQK010000005">
    <property type="protein sequence ID" value="GAA1844755.1"/>
    <property type="molecule type" value="Genomic_DNA"/>
</dbReference>
<reference evidence="5 6" key="1">
    <citation type="journal article" date="2019" name="Int. J. Syst. Evol. Microbiol.">
        <title>The Global Catalogue of Microorganisms (GCM) 10K type strain sequencing project: providing services to taxonomists for standard genome sequencing and annotation.</title>
        <authorList>
            <consortium name="The Broad Institute Genomics Platform"/>
            <consortium name="The Broad Institute Genome Sequencing Center for Infectious Disease"/>
            <person name="Wu L."/>
            <person name="Ma J."/>
        </authorList>
    </citation>
    <scope>NUCLEOTIDE SEQUENCE [LARGE SCALE GENOMIC DNA]</scope>
    <source>
        <strain evidence="5 6">JCM 16009</strain>
    </source>
</reference>
<organism evidence="5 6">
    <name type="scientific">Pseudonocardia ailaonensis</name>
    <dbReference type="NCBI Taxonomy" id="367279"/>
    <lineage>
        <taxon>Bacteria</taxon>
        <taxon>Bacillati</taxon>
        <taxon>Actinomycetota</taxon>
        <taxon>Actinomycetes</taxon>
        <taxon>Pseudonocardiales</taxon>
        <taxon>Pseudonocardiaceae</taxon>
        <taxon>Pseudonocardia</taxon>
    </lineage>
</organism>
<protein>
    <submittedName>
        <fullName evidence="5">Helix-turn-helix domain-containing protein</fullName>
    </submittedName>
</protein>
<evidence type="ECO:0000259" key="3">
    <source>
        <dbReference type="Pfam" id="PF14361"/>
    </source>
</evidence>
<comment type="similarity">
    <text evidence="1">Belongs to the CdaR family.</text>
</comment>
<dbReference type="InterPro" id="IPR051448">
    <property type="entry name" value="CdaR-like_regulators"/>
</dbReference>
<dbReference type="Pfam" id="PF17853">
    <property type="entry name" value="GGDEF_2"/>
    <property type="match status" value="1"/>
</dbReference>
<dbReference type="Pfam" id="PF14361">
    <property type="entry name" value="RsbRD_N"/>
    <property type="match status" value="1"/>
</dbReference>
<comment type="caution">
    <text evidence="5">The sequence shown here is derived from an EMBL/GenBank/DDBJ whole genome shotgun (WGS) entry which is preliminary data.</text>
</comment>
<evidence type="ECO:0000313" key="5">
    <source>
        <dbReference type="EMBL" id="GAA1844755.1"/>
    </source>
</evidence>
<evidence type="ECO:0000256" key="1">
    <source>
        <dbReference type="ARBA" id="ARBA00006754"/>
    </source>
</evidence>
<feature type="domain" description="PucR C-terminal helix-turn-helix" evidence="2">
    <location>
        <begin position="316"/>
        <end position="364"/>
    </location>
</feature>
<dbReference type="InterPro" id="IPR025751">
    <property type="entry name" value="RsbRD_N_dom"/>
</dbReference>
<accession>A0ABN2N059</accession>
<dbReference type="InterPro" id="IPR042070">
    <property type="entry name" value="PucR_C-HTH_sf"/>
</dbReference>
<dbReference type="Gene3D" id="1.10.10.2840">
    <property type="entry name" value="PucR C-terminal helix-turn-helix domain"/>
    <property type="match status" value="1"/>
</dbReference>
<gene>
    <name evidence="5" type="ORF">GCM10009836_25300</name>
</gene>
<feature type="domain" description="CdaR GGDEF-like" evidence="4">
    <location>
        <begin position="166"/>
        <end position="272"/>
    </location>
</feature>